<dbReference type="PANTHER" id="PTHR28624:SF1">
    <property type="entry name" value="MITOCHONDRIAL POTASSIUM CHANNEL"/>
    <property type="match status" value="1"/>
</dbReference>
<keyword evidence="2" id="KW-0472">Membrane</keyword>
<organism evidence="3">
    <name type="scientific">Melanaphis sacchari</name>
    <dbReference type="NCBI Taxonomy" id="742174"/>
    <lineage>
        <taxon>Eukaryota</taxon>
        <taxon>Metazoa</taxon>
        <taxon>Ecdysozoa</taxon>
        <taxon>Arthropoda</taxon>
        <taxon>Hexapoda</taxon>
        <taxon>Insecta</taxon>
        <taxon>Pterygota</taxon>
        <taxon>Neoptera</taxon>
        <taxon>Paraneoptera</taxon>
        <taxon>Hemiptera</taxon>
        <taxon>Sternorrhyncha</taxon>
        <taxon>Aphidomorpha</taxon>
        <taxon>Aphidoidea</taxon>
        <taxon>Aphididae</taxon>
        <taxon>Aphidini</taxon>
        <taxon>Melanaphis</taxon>
    </lineage>
</organism>
<sequence>MKFNKQLETVLQILKEKAQNKISESNSSRAELFNRLAVYRPEYDKVVSWYERVTGLSEVRVAQDRVLDSQKQFMKAQDRRRDVSVELRTIQNKLKDIRNELLNTSRAEDRYIELVTQEHALLKQENSIIDRVNYCEKDERDSFILLSTTLKDSHDRERIQAERTKYVSIVGSILGTIIGIIGSTVINAWKMNEFKRMVLDAKLDSSNLNKNDQIKHLLLQVQKQNKMLKNVELKLNSNNVTSILEPDWKYTGRDVIILTTINCTIVALSAYLVSKLF</sequence>
<feature type="transmembrane region" description="Helical" evidence="2">
    <location>
        <begin position="166"/>
        <end position="189"/>
    </location>
</feature>
<reference evidence="3" key="1">
    <citation type="submission" date="2017-10" db="EMBL/GenBank/DDBJ databases">
        <title>Transcriptome Assembly of Sugarcane Aphid Adults.</title>
        <authorList>
            <person name="Scully E.D."/>
            <person name="Palmer N.A."/>
            <person name="Geib S.M."/>
            <person name="Sarath G."/>
            <person name="Sattler S.E."/>
        </authorList>
    </citation>
    <scope>NUCLEOTIDE SEQUENCE</scope>
    <source>
        <tissue evidence="3">Whole body</tissue>
    </source>
</reference>
<dbReference type="PANTHER" id="PTHR28624">
    <property type="entry name" value="COILED-COIL DOMAIN-CONTAINING PROTEIN 51"/>
    <property type="match status" value="1"/>
</dbReference>
<keyword evidence="1" id="KW-0175">Coiled coil</keyword>
<evidence type="ECO:0000313" key="3">
    <source>
        <dbReference type="EMBL" id="MBW16757.1"/>
    </source>
</evidence>
<dbReference type="OrthoDB" id="6243211at2759"/>
<evidence type="ECO:0000256" key="1">
    <source>
        <dbReference type="SAM" id="Coils"/>
    </source>
</evidence>
<evidence type="ECO:0000256" key="2">
    <source>
        <dbReference type="SAM" id="Phobius"/>
    </source>
</evidence>
<accession>A0A2H8TRD6</accession>
<feature type="coiled-coil region" evidence="1">
    <location>
        <begin position="4"/>
        <end position="35"/>
    </location>
</feature>
<keyword evidence="2" id="KW-0812">Transmembrane</keyword>
<name>A0A2H8TRD6_9HEMI</name>
<keyword evidence="2" id="KW-1133">Transmembrane helix</keyword>
<feature type="coiled-coil region" evidence="1">
    <location>
        <begin position="80"/>
        <end position="107"/>
    </location>
</feature>
<gene>
    <name evidence="3" type="primary">Ccdc51</name>
</gene>
<proteinExistence type="predicted"/>
<dbReference type="AlphaFoldDB" id="A0A2H8TRD6"/>
<dbReference type="EMBL" id="GFXV01004952">
    <property type="protein sequence ID" value="MBW16757.1"/>
    <property type="molecule type" value="Transcribed_RNA"/>
</dbReference>
<feature type="transmembrane region" description="Helical" evidence="2">
    <location>
        <begin position="255"/>
        <end position="273"/>
    </location>
</feature>
<dbReference type="InterPro" id="IPR037660">
    <property type="entry name" value="CCDC51"/>
</dbReference>
<protein>
    <submittedName>
        <fullName evidence="3">Coiled-coil domain-containing protein 51</fullName>
    </submittedName>
</protein>